<gene>
    <name evidence="4" type="ORF">AWL63_19460</name>
</gene>
<keyword evidence="1" id="KW-0175">Coiled coil</keyword>
<dbReference type="SMART" id="SM00470">
    <property type="entry name" value="ParB"/>
    <property type="match status" value="1"/>
</dbReference>
<dbReference type="Gene3D" id="1.10.10.2830">
    <property type="match status" value="1"/>
</dbReference>
<dbReference type="InterPro" id="IPR041468">
    <property type="entry name" value="HTH_ParB/Spo0J"/>
</dbReference>
<dbReference type="Gene3D" id="3.90.1530.30">
    <property type="match status" value="1"/>
</dbReference>
<evidence type="ECO:0000313" key="5">
    <source>
        <dbReference type="Proteomes" id="UP000094256"/>
    </source>
</evidence>
<feature type="domain" description="ParB-like N-terminal" evidence="3">
    <location>
        <begin position="6"/>
        <end position="104"/>
    </location>
</feature>
<name>A0A1B3ZHP7_9SPHN</name>
<dbReference type="GO" id="GO:0007059">
    <property type="term" value="P:chromosome segregation"/>
    <property type="evidence" value="ECO:0007669"/>
    <property type="project" value="TreeGrafter"/>
</dbReference>
<dbReference type="STRING" id="1560345.AWL63_19460"/>
<evidence type="ECO:0000259" key="3">
    <source>
        <dbReference type="SMART" id="SM00470"/>
    </source>
</evidence>
<dbReference type="SUPFAM" id="SSF110849">
    <property type="entry name" value="ParB/Sulfiredoxin"/>
    <property type="match status" value="1"/>
</dbReference>
<dbReference type="Pfam" id="PF02195">
    <property type="entry name" value="ParB_N"/>
    <property type="match status" value="1"/>
</dbReference>
<feature type="coiled-coil region" evidence="1">
    <location>
        <begin position="302"/>
        <end position="358"/>
    </location>
</feature>
<dbReference type="AlphaFoldDB" id="A0A1B3ZHP7"/>
<feature type="region of interest" description="Disordered" evidence="2">
    <location>
        <begin position="387"/>
        <end position="416"/>
    </location>
</feature>
<evidence type="ECO:0000256" key="2">
    <source>
        <dbReference type="SAM" id="MobiDB-lite"/>
    </source>
</evidence>
<accession>A0A1B3ZHP7</accession>
<sequence>MTQLPILVPAANLAKSPSNVRTVSDAIADAQLEANIAAKGVRQNLIGVPVSRKKGHYRIIAGGRRLDAVHRLIEKGVFDADYQLAVLVLGNAKDAIETSLEENFFNLTMNPADTCRAFQDIIESEGKTPEDVAKRFGLTERFVRSRLRLADLADPIFEALRNAEITLNVAVAYASNSDRSRQAEVFELLKDGYYRSNVNEIKRQLAEDTYVGSDPKALLVGRDAYIEAGGRVDLDLFSDSTTERWIDGDLLNRLVADKLAAAAEALREREGLAEVRVIPATHVTYNDTWDLRPLKGDTPELTAEQQARLDELESEIEAANEAWEEADEEAQADLANRVDMLEAEYRAIENQSPILTEEQKAGALAYVVIGHDGEPRLHEQLYVAPVEDETDEDSVQETGDDETVGTGAGTAPGKPAYSQRLSQELAEMKSELLRVHIASDPRFALDLGTFWMVDKATRHSGAYDLATELKADKPWSSLSGFQSGTLAAEEWGKIDEALDRSWTEAGDTCQRYDAFCALPDEARAAWLAWAVARTLHAVTADSKAVALINHLGTKLDIDVAAWWRPTANNYFDRLSSKAAILAHLDEIGGKELSSRYGASKKHDLATSAEKIFAGTVPIEAELRDAALAWVPDVMRYAEAAPDVVEVEPVAVNDEDHGPTADELPQAA</sequence>
<keyword evidence="5" id="KW-1185">Reference proteome</keyword>
<dbReference type="Proteomes" id="UP000094256">
    <property type="component" value="Chromosome"/>
</dbReference>
<evidence type="ECO:0000256" key="1">
    <source>
        <dbReference type="SAM" id="Coils"/>
    </source>
</evidence>
<feature type="compositionally biased region" description="Acidic residues" evidence="2">
    <location>
        <begin position="387"/>
        <end position="403"/>
    </location>
</feature>
<dbReference type="GO" id="GO:0005694">
    <property type="term" value="C:chromosome"/>
    <property type="evidence" value="ECO:0007669"/>
    <property type="project" value="TreeGrafter"/>
</dbReference>
<dbReference type="SUPFAM" id="SSF109709">
    <property type="entry name" value="KorB DNA-binding domain-like"/>
    <property type="match status" value="1"/>
</dbReference>
<dbReference type="EMBL" id="CP014168">
    <property type="protein sequence ID" value="AOH86946.1"/>
    <property type="molecule type" value="Genomic_DNA"/>
</dbReference>
<reference evidence="4 5" key="1">
    <citation type="submission" date="2016-01" db="EMBL/GenBank/DDBJ databases">
        <title>Complete genome and mega plasmid sequence of Sphingomonas panacis DCY99 elicits systemic resistance in rice to Xanthomonas oryzae.</title>
        <authorList>
            <person name="Kim Y.J."/>
            <person name="Yang D.C."/>
            <person name="Sing P."/>
        </authorList>
    </citation>
    <scope>NUCLEOTIDE SEQUENCE [LARGE SCALE GENOMIC DNA]</scope>
    <source>
        <strain evidence="4 5">DCY99</strain>
    </source>
</reference>
<evidence type="ECO:0000313" key="4">
    <source>
        <dbReference type="EMBL" id="AOH86946.1"/>
    </source>
</evidence>
<dbReference type="OrthoDB" id="9813122at2"/>
<dbReference type="InterPro" id="IPR050336">
    <property type="entry name" value="Chromosome_partition/occlusion"/>
</dbReference>
<dbReference type="CDD" id="cd16406">
    <property type="entry name" value="ParB_N_like"/>
    <property type="match status" value="1"/>
</dbReference>
<dbReference type="PANTHER" id="PTHR33375">
    <property type="entry name" value="CHROMOSOME-PARTITIONING PROTEIN PARB-RELATED"/>
    <property type="match status" value="1"/>
</dbReference>
<dbReference type="InterPro" id="IPR003115">
    <property type="entry name" value="ParB_N"/>
</dbReference>
<dbReference type="KEGG" id="span:AWL63_19460"/>
<dbReference type="PANTHER" id="PTHR33375:SF7">
    <property type="entry name" value="CHROMOSOME 2-PARTITIONING PROTEIN PARB-RELATED"/>
    <property type="match status" value="1"/>
</dbReference>
<proteinExistence type="predicted"/>
<organism evidence="4 5">
    <name type="scientific">Sphingomonas panacis</name>
    <dbReference type="NCBI Taxonomy" id="1560345"/>
    <lineage>
        <taxon>Bacteria</taxon>
        <taxon>Pseudomonadati</taxon>
        <taxon>Pseudomonadota</taxon>
        <taxon>Alphaproteobacteria</taxon>
        <taxon>Sphingomonadales</taxon>
        <taxon>Sphingomonadaceae</taxon>
        <taxon>Sphingomonas</taxon>
    </lineage>
</organism>
<protein>
    <submittedName>
        <fullName evidence="4">Chromosome partitioning protein ParB</fullName>
    </submittedName>
</protein>
<dbReference type="InterPro" id="IPR036086">
    <property type="entry name" value="ParB/Sulfiredoxin_sf"/>
</dbReference>
<dbReference type="Pfam" id="PF17762">
    <property type="entry name" value="HTH_ParB"/>
    <property type="match status" value="1"/>
</dbReference>